<dbReference type="GO" id="GO:0051083">
    <property type="term" value="P:'de novo' cotranslational protein folding"/>
    <property type="evidence" value="ECO:0007669"/>
    <property type="project" value="TreeGrafter"/>
</dbReference>
<dbReference type="eggNOG" id="COG0544">
    <property type="taxonomic scope" value="Bacteria"/>
</dbReference>
<feature type="compositionally biased region" description="Acidic residues" evidence="15">
    <location>
        <begin position="448"/>
        <end position="457"/>
    </location>
</feature>
<evidence type="ECO:0000256" key="8">
    <source>
        <dbReference type="ARBA" id="ARBA00023235"/>
    </source>
</evidence>
<evidence type="ECO:0000256" key="1">
    <source>
        <dbReference type="ARBA" id="ARBA00000971"/>
    </source>
</evidence>
<dbReference type="GO" id="GO:0043335">
    <property type="term" value="P:protein unfolding"/>
    <property type="evidence" value="ECO:0007669"/>
    <property type="project" value="TreeGrafter"/>
</dbReference>
<proteinExistence type="inferred from homology"/>
<comment type="domain">
    <text evidence="12">Consists of 3 domains; the N-terminus binds the ribosome, the middle domain has PPIase activity, while the C-terminus has intrinsic chaperone activity on its own.</text>
</comment>
<dbReference type="PATRIC" id="fig|292564.3.peg.2178"/>
<evidence type="ECO:0000256" key="14">
    <source>
        <dbReference type="RuleBase" id="RU003914"/>
    </source>
</evidence>
<dbReference type="Gene3D" id="1.10.3120.10">
    <property type="entry name" value="Trigger factor, C-terminal domain"/>
    <property type="match status" value="1"/>
</dbReference>
<dbReference type="PROSITE" id="PS50059">
    <property type="entry name" value="FKBP_PPIASE"/>
    <property type="match status" value="1"/>
</dbReference>
<dbReference type="GO" id="GO:0005737">
    <property type="term" value="C:cytoplasm"/>
    <property type="evidence" value="ECO:0007669"/>
    <property type="project" value="UniProtKB-SubCell"/>
</dbReference>
<comment type="similarity">
    <text evidence="2 12 14">Belongs to the FKBP-type PPIase family. Tig subfamily.</text>
</comment>
<evidence type="ECO:0000256" key="3">
    <source>
        <dbReference type="ARBA" id="ARBA00013194"/>
    </source>
</evidence>
<gene>
    <name evidence="12" type="primary">tig</name>
    <name evidence="17" type="ordered locus">Cyagr_2293</name>
</gene>
<accession>K9P8X8</accession>
<evidence type="ECO:0000256" key="7">
    <source>
        <dbReference type="ARBA" id="ARBA00023186"/>
    </source>
</evidence>
<dbReference type="GO" id="GO:0044183">
    <property type="term" value="F:protein folding chaperone"/>
    <property type="evidence" value="ECO:0007669"/>
    <property type="project" value="TreeGrafter"/>
</dbReference>
<dbReference type="FunFam" id="3.30.70.1050:FF:000004">
    <property type="entry name" value="Trigger factor"/>
    <property type="match status" value="1"/>
</dbReference>
<reference evidence="18" key="1">
    <citation type="journal article" date="2013" name="Proc. Natl. Acad. Sci. U.S.A.">
        <title>Improving the coverage of the cyanobacterial phylum using diversity-driven genome sequencing.</title>
        <authorList>
            <person name="Shih P.M."/>
            <person name="Wu D."/>
            <person name="Latifi A."/>
            <person name="Axen S.D."/>
            <person name="Fewer D.P."/>
            <person name="Talla E."/>
            <person name="Calteau A."/>
            <person name="Cai F."/>
            <person name="Tandeau de Marsac N."/>
            <person name="Rippka R."/>
            <person name="Herdman M."/>
            <person name="Sivonen K."/>
            <person name="Coursin T."/>
            <person name="Laurent T."/>
            <person name="Goodwin L."/>
            <person name="Nolan M."/>
            <person name="Davenport K.W."/>
            <person name="Han C.S."/>
            <person name="Rubin E.M."/>
            <person name="Eisen J.A."/>
            <person name="Woyke T."/>
            <person name="Gugger M."/>
            <person name="Kerfeld C.A."/>
        </authorList>
    </citation>
    <scope>NUCLEOTIDE SEQUENCE [LARGE SCALE GENOMIC DNA]</scope>
    <source>
        <strain evidence="18">ATCC 27147 / PCC 6307</strain>
    </source>
</reference>
<dbReference type="InterPro" id="IPR036611">
    <property type="entry name" value="Trigger_fac_ribosome-bd_sf"/>
</dbReference>
<evidence type="ECO:0000256" key="9">
    <source>
        <dbReference type="ARBA" id="ARBA00023306"/>
    </source>
</evidence>
<dbReference type="SUPFAM" id="SSF109998">
    <property type="entry name" value="Triger factor/SurA peptide-binding domain-like"/>
    <property type="match status" value="1"/>
</dbReference>
<dbReference type="GO" id="GO:0043022">
    <property type="term" value="F:ribosome binding"/>
    <property type="evidence" value="ECO:0007669"/>
    <property type="project" value="TreeGrafter"/>
</dbReference>
<dbReference type="Proteomes" id="UP000010388">
    <property type="component" value="Chromosome"/>
</dbReference>
<dbReference type="KEGG" id="cgc:Cyagr_2293"/>
<evidence type="ECO:0000256" key="10">
    <source>
        <dbReference type="ARBA" id="ARBA00024849"/>
    </source>
</evidence>
<dbReference type="GO" id="GO:0015031">
    <property type="term" value="P:protein transport"/>
    <property type="evidence" value="ECO:0007669"/>
    <property type="project" value="UniProtKB-UniRule"/>
</dbReference>
<dbReference type="HAMAP" id="MF_00303">
    <property type="entry name" value="Trigger_factor_Tig"/>
    <property type="match status" value="1"/>
</dbReference>
<dbReference type="Gene3D" id="3.30.70.1050">
    <property type="entry name" value="Trigger factor ribosome-binding domain"/>
    <property type="match status" value="1"/>
</dbReference>
<dbReference type="STRING" id="292564.Cyagr_2293"/>
<evidence type="ECO:0000313" key="18">
    <source>
        <dbReference type="Proteomes" id="UP000010388"/>
    </source>
</evidence>
<feature type="region of interest" description="Disordered" evidence="15">
    <location>
        <begin position="441"/>
        <end position="497"/>
    </location>
</feature>
<keyword evidence="8 12" id="KW-0413">Isomerase</keyword>
<dbReference type="InterPro" id="IPR027304">
    <property type="entry name" value="Trigger_fact/SurA_dom_sf"/>
</dbReference>
<dbReference type="FunFam" id="3.10.50.40:FF:000001">
    <property type="entry name" value="Trigger factor"/>
    <property type="match status" value="1"/>
</dbReference>
<dbReference type="Pfam" id="PF00254">
    <property type="entry name" value="FKBP_C"/>
    <property type="match status" value="1"/>
</dbReference>
<dbReference type="PIRSF" id="PIRSF003095">
    <property type="entry name" value="Trigger_factor"/>
    <property type="match status" value="1"/>
</dbReference>
<keyword evidence="6 12" id="KW-0697">Rotamase</keyword>
<dbReference type="InterPro" id="IPR005215">
    <property type="entry name" value="Trig_fac"/>
</dbReference>
<dbReference type="Pfam" id="PF05697">
    <property type="entry name" value="Trigger_N"/>
    <property type="match status" value="1"/>
</dbReference>
<feature type="domain" description="PPIase FKBP-type" evidence="16">
    <location>
        <begin position="179"/>
        <end position="266"/>
    </location>
</feature>
<comment type="function">
    <text evidence="10 12">Involved in protein export. Acts as a chaperone by maintaining the newly synthesized protein in an open conformation. Functions as a peptidyl-prolyl cis-trans isomerase.</text>
</comment>
<evidence type="ECO:0000256" key="6">
    <source>
        <dbReference type="ARBA" id="ARBA00023110"/>
    </source>
</evidence>
<dbReference type="InterPro" id="IPR008881">
    <property type="entry name" value="Trigger_fac_ribosome-bd_bac"/>
</dbReference>
<evidence type="ECO:0000256" key="15">
    <source>
        <dbReference type="SAM" id="MobiDB-lite"/>
    </source>
</evidence>
<dbReference type="OrthoDB" id="9767721at2"/>
<evidence type="ECO:0000256" key="13">
    <source>
        <dbReference type="PROSITE-ProRule" id="PRU00277"/>
    </source>
</evidence>
<keyword evidence="9 12" id="KW-0131">Cell cycle</keyword>
<dbReference type="GO" id="GO:0051301">
    <property type="term" value="P:cell division"/>
    <property type="evidence" value="ECO:0007669"/>
    <property type="project" value="UniProtKB-KW"/>
</dbReference>
<dbReference type="HOGENOM" id="CLU_033058_3_1_3"/>
<dbReference type="PANTHER" id="PTHR30560">
    <property type="entry name" value="TRIGGER FACTOR CHAPERONE AND PEPTIDYL-PROLYL CIS/TRANS ISOMERASE"/>
    <property type="match status" value="1"/>
</dbReference>
<sequence length="497" mass="54058">MSPAASTEANLRVSTSPRPGSRLAVEVAVPAGRSQKSYEAALEKLSRSVKLPGFRKGRVPRPVLLQQIGPLRIRATALEDLVDAVVREAMQQEAIEAIGRPELSEAFEQVLERFTPGEELTITLEMDVEPTPTLRSTKGFKAEAEPVPFDPARVDELIEQSRRQLATLVPVEDRPAAEGDVAQIAFRGTFVDTGEAIEGGSSEGMEVELEEGRMIPGFVAGILGMAVGDSRDVSCRFPDSYPQETAAGREALFAITLLELKTRELPALDDAFAQQASDKPTLAELRADLETRLREDAERRHRANRHEALLTVLVEELEVELPETLIQQEVRNLIEQTAGQISQQGMDVKKLFTPDLVRSLMDTSRPEAEQRLRRSLALKALAAAETIEVPAADLEARLAEIRRGLSDSATIDPERLRLAVAEDLLKEKLLEWLEANSTITDKAPAAEEAPEASDDDRDVATETAAETQPKAPKPAAKAKKGAAGAAGAKAREDDAQP</sequence>
<dbReference type="EC" id="5.2.1.8" evidence="3 12"/>
<evidence type="ECO:0000256" key="5">
    <source>
        <dbReference type="ARBA" id="ARBA00022618"/>
    </source>
</evidence>
<protein>
    <recommendedName>
        <fullName evidence="4 12">Trigger factor</fullName>
        <shortName evidence="12">TF</shortName>
        <ecNumber evidence="3 12">5.2.1.8</ecNumber>
    </recommendedName>
    <alternativeName>
        <fullName evidence="11 12">PPIase</fullName>
    </alternativeName>
</protein>
<dbReference type="InterPro" id="IPR001179">
    <property type="entry name" value="PPIase_FKBP_dom"/>
</dbReference>
<organism evidence="17 18">
    <name type="scientific">Cyanobium gracile (strain ATCC 27147 / PCC 6307)</name>
    <dbReference type="NCBI Taxonomy" id="292564"/>
    <lineage>
        <taxon>Bacteria</taxon>
        <taxon>Bacillati</taxon>
        <taxon>Cyanobacteriota</taxon>
        <taxon>Cyanophyceae</taxon>
        <taxon>Synechococcales</taxon>
        <taxon>Prochlorococcaceae</taxon>
        <taxon>Cyanobium</taxon>
    </lineage>
</organism>
<comment type="catalytic activity">
    <reaction evidence="1 12 13">
        <text>[protein]-peptidylproline (omega=180) = [protein]-peptidylproline (omega=0)</text>
        <dbReference type="Rhea" id="RHEA:16237"/>
        <dbReference type="Rhea" id="RHEA-COMP:10747"/>
        <dbReference type="Rhea" id="RHEA-COMP:10748"/>
        <dbReference type="ChEBI" id="CHEBI:83833"/>
        <dbReference type="ChEBI" id="CHEBI:83834"/>
        <dbReference type="EC" id="5.2.1.8"/>
    </reaction>
</comment>
<dbReference type="PANTHER" id="PTHR30560:SF3">
    <property type="entry name" value="TRIGGER FACTOR-LIKE PROTEIN TIG, CHLOROPLASTIC"/>
    <property type="match status" value="1"/>
</dbReference>
<evidence type="ECO:0000256" key="12">
    <source>
        <dbReference type="HAMAP-Rule" id="MF_00303"/>
    </source>
</evidence>
<dbReference type="NCBIfam" id="TIGR00115">
    <property type="entry name" value="tig"/>
    <property type="match status" value="1"/>
</dbReference>
<evidence type="ECO:0000256" key="4">
    <source>
        <dbReference type="ARBA" id="ARBA00016902"/>
    </source>
</evidence>
<dbReference type="Pfam" id="PF05698">
    <property type="entry name" value="Trigger_C"/>
    <property type="match status" value="1"/>
</dbReference>
<keyword evidence="12" id="KW-0963">Cytoplasm</keyword>
<dbReference type="InterPro" id="IPR037041">
    <property type="entry name" value="Trigger_fac_C_sf"/>
</dbReference>
<dbReference type="RefSeq" id="WP_015109843.1">
    <property type="nucleotide sequence ID" value="NC_019675.1"/>
</dbReference>
<evidence type="ECO:0000313" key="17">
    <source>
        <dbReference type="EMBL" id="AFY29403.1"/>
    </source>
</evidence>
<dbReference type="EMBL" id="CP003495">
    <property type="protein sequence ID" value="AFY29403.1"/>
    <property type="molecule type" value="Genomic_DNA"/>
</dbReference>
<evidence type="ECO:0000259" key="16">
    <source>
        <dbReference type="PROSITE" id="PS50059"/>
    </source>
</evidence>
<evidence type="ECO:0000256" key="11">
    <source>
        <dbReference type="ARBA" id="ARBA00029986"/>
    </source>
</evidence>
<feature type="compositionally biased region" description="Low complexity" evidence="15">
    <location>
        <begin position="469"/>
        <end position="488"/>
    </location>
</feature>
<dbReference type="InterPro" id="IPR046357">
    <property type="entry name" value="PPIase_dom_sf"/>
</dbReference>
<dbReference type="SUPFAM" id="SSF102735">
    <property type="entry name" value="Trigger factor ribosome-binding domain"/>
    <property type="match status" value="1"/>
</dbReference>
<name>K9P8X8_CYAGP</name>
<dbReference type="AlphaFoldDB" id="K9P8X8"/>
<dbReference type="Gene3D" id="3.10.50.40">
    <property type="match status" value="1"/>
</dbReference>
<comment type="subcellular location">
    <subcellularLocation>
        <location evidence="12">Cytoplasm</location>
    </subcellularLocation>
    <text evidence="12">About half TF is bound to the ribosome near the polypeptide exit tunnel while the other half is free in the cytoplasm.</text>
</comment>
<keyword evidence="5 12" id="KW-0132">Cell division</keyword>
<keyword evidence="7 12" id="KW-0143">Chaperone</keyword>
<dbReference type="GO" id="GO:0003755">
    <property type="term" value="F:peptidyl-prolyl cis-trans isomerase activity"/>
    <property type="evidence" value="ECO:0007669"/>
    <property type="project" value="UniProtKB-UniRule"/>
</dbReference>
<evidence type="ECO:0000256" key="2">
    <source>
        <dbReference type="ARBA" id="ARBA00005464"/>
    </source>
</evidence>
<dbReference type="SUPFAM" id="SSF54534">
    <property type="entry name" value="FKBP-like"/>
    <property type="match status" value="1"/>
</dbReference>
<dbReference type="InterPro" id="IPR008880">
    <property type="entry name" value="Trigger_fac_C"/>
</dbReference>